<dbReference type="Proteomes" id="UP001144352">
    <property type="component" value="Unassembled WGS sequence"/>
</dbReference>
<dbReference type="GO" id="GO:0016491">
    <property type="term" value="F:oxidoreductase activity"/>
    <property type="evidence" value="ECO:0007669"/>
    <property type="project" value="TreeGrafter"/>
</dbReference>
<dbReference type="SUPFAM" id="SSF48695">
    <property type="entry name" value="Multiheme cytochromes"/>
    <property type="match status" value="1"/>
</dbReference>
<organism evidence="2 3">
    <name type="scientific">Geobacter hydrogenophilus</name>
    <dbReference type="NCBI Taxonomy" id="40983"/>
    <lineage>
        <taxon>Bacteria</taxon>
        <taxon>Pseudomonadati</taxon>
        <taxon>Thermodesulfobacteriota</taxon>
        <taxon>Desulfuromonadia</taxon>
        <taxon>Geobacterales</taxon>
        <taxon>Geobacteraceae</taxon>
        <taxon>Geobacter</taxon>
    </lineage>
</organism>
<dbReference type="PANTHER" id="PTHR35038:SF8">
    <property type="entry name" value="C-TYPE POLYHEME CYTOCHROME OMCC"/>
    <property type="match status" value="1"/>
</dbReference>
<dbReference type="AlphaFoldDB" id="A0A9W6FXT6"/>
<gene>
    <name evidence="2" type="ORF">GHYDROH2_03030</name>
</gene>
<evidence type="ECO:0000313" key="2">
    <source>
        <dbReference type="EMBL" id="GLI36802.1"/>
    </source>
</evidence>
<accession>A0A9W6FXT6</accession>
<name>A0A9W6FXT6_9BACT</name>
<dbReference type="InterPro" id="IPR036280">
    <property type="entry name" value="Multihaem_cyt_sf"/>
</dbReference>
<dbReference type="PANTHER" id="PTHR35038">
    <property type="entry name" value="DISSIMILATORY SULFITE REDUCTASE SIRA"/>
    <property type="match status" value="1"/>
</dbReference>
<comment type="caution">
    <text evidence="2">The sequence shown here is derived from an EMBL/GenBank/DDBJ whole genome shotgun (WGS) entry which is preliminary data.</text>
</comment>
<dbReference type="RefSeq" id="WP_214187801.1">
    <property type="nucleotide sequence ID" value="NZ_BSDS01000001.1"/>
</dbReference>
<protein>
    <submittedName>
        <fullName evidence="2">Cytochrome c</fullName>
    </submittedName>
</protein>
<keyword evidence="1" id="KW-0732">Signal</keyword>
<evidence type="ECO:0000313" key="3">
    <source>
        <dbReference type="Proteomes" id="UP001144352"/>
    </source>
</evidence>
<reference evidence="2" key="1">
    <citation type="submission" date="2022-12" db="EMBL/GenBank/DDBJ databases">
        <title>Reference genome sequencing for broad-spectrum identification of bacterial and archaeal isolates by mass spectrometry.</title>
        <authorList>
            <person name="Sekiguchi Y."/>
            <person name="Tourlousse D.M."/>
        </authorList>
    </citation>
    <scope>NUCLEOTIDE SEQUENCE</scope>
    <source>
        <strain evidence="2">H2</strain>
    </source>
</reference>
<keyword evidence="3" id="KW-1185">Reference proteome</keyword>
<dbReference type="Gene3D" id="3.90.10.10">
    <property type="entry name" value="Cytochrome C3"/>
    <property type="match status" value="1"/>
</dbReference>
<dbReference type="EMBL" id="BSDS01000001">
    <property type="protein sequence ID" value="GLI36802.1"/>
    <property type="molecule type" value="Genomic_DNA"/>
</dbReference>
<dbReference type="InterPro" id="IPR051829">
    <property type="entry name" value="Multiheme_Cytochr_ET"/>
</dbReference>
<proteinExistence type="predicted"/>
<evidence type="ECO:0000256" key="1">
    <source>
        <dbReference type="ARBA" id="ARBA00022729"/>
    </source>
</evidence>
<sequence length="393" mass="43363">MEARRLLKRMYQGFCLLLLGAGATVSLITFETATSPTAALALTMADCRVCHASGNNVTRHHNLITTKGLDCLDCHRLVLDPVSNTYVFAPFRDCTSCHSTSVHYDKHGLYIANWQTMSGVVPGTAPLWTQIMTFSLITPAQNQYQVCYKCHSYNAFGPAPTGVSPVVSHSSINLTDQAMEFNPNNRSAHPIQVPLNSQTGSYAPRALRSNQMTLTWTNVGTQTMVCSDCHAAPPSGSTGATKFLLKGPRTYWPYNRNGQLWTLGDVRRNANNWSNDLFCVNCHPIFSGGSWKNNVHDEGDHNEDSITIGGIHYNGAPCVSCHVEVPHGYRISRLIGYDTDPTPYATLQPNGTKVQVLKGFRKASSPFNYDEGNCYSTVGACDEHNSRHMTYDW</sequence>